<accession>A0AAD7V3F8</accession>
<dbReference type="Gene3D" id="3.20.20.190">
    <property type="entry name" value="Phosphatidylinositol (PI) phosphodiesterase"/>
    <property type="match status" value="1"/>
</dbReference>
<dbReference type="PANTHER" id="PTHR13593">
    <property type="match status" value="1"/>
</dbReference>
<evidence type="ECO:0008006" key="4">
    <source>
        <dbReference type="Google" id="ProtNLM"/>
    </source>
</evidence>
<dbReference type="InterPro" id="IPR051057">
    <property type="entry name" value="PI-PLC_domain"/>
</dbReference>
<proteinExistence type="predicted"/>
<evidence type="ECO:0000313" key="3">
    <source>
        <dbReference type="Proteomes" id="UP001234581"/>
    </source>
</evidence>
<dbReference type="RefSeq" id="XP_058343037.1">
    <property type="nucleotide sequence ID" value="XM_058486163.1"/>
</dbReference>
<gene>
    <name evidence="2" type="ORF">O0I10_006131</name>
</gene>
<reference evidence="2 3" key="1">
    <citation type="submission" date="2023-03" db="EMBL/GenBank/DDBJ databases">
        <title>Genome sequence of Lichtheimia ornata CBS 291.66.</title>
        <authorList>
            <person name="Mohabir J.T."/>
            <person name="Shea T.P."/>
            <person name="Kurbessoian T."/>
            <person name="Berby B."/>
            <person name="Fontaine J."/>
            <person name="Livny J."/>
            <person name="Gnirke A."/>
            <person name="Stajich J.E."/>
            <person name="Cuomo C.A."/>
        </authorList>
    </citation>
    <scope>NUCLEOTIDE SEQUENCE [LARGE SCALE GENOMIC DNA]</scope>
    <source>
        <strain evidence="2">CBS 291.66</strain>
    </source>
</reference>
<keyword evidence="3" id="KW-1185">Reference proteome</keyword>
<evidence type="ECO:0000256" key="1">
    <source>
        <dbReference type="SAM" id="SignalP"/>
    </source>
</evidence>
<comment type="caution">
    <text evidence="2">The sequence shown here is derived from an EMBL/GenBank/DDBJ whole genome shotgun (WGS) entry which is preliminary data.</text>
</comment>
<dbReference type="InterPro" id="IPR017946">
    <property type="entry name" value="PLC-like_Pdiesterase_TIM-brl"/>
</dbReference>
<dbReference type="SUPFAM" id="SSF51695">
    <property type="entry name" value="PLC-like phosphodiesterases"/>
    <property type="match status" value="1"/>
</dbReference>
<dbReference type="AlphaFoldDB" id="A0AAD7V3F8"/>
<dbReference type="GO" id="GO:0008081">
    <property type="term" value="F:phosphoric diester hydrolase activity"/>
    <property type="evidence" value="ECO:0007669"/>
    <property type="project" value="InterPro"/>
</dbReference>
<dbReference type="GeneID" id="83213542"/>
<organism evidence="2 3">
    <name type="scientific">Lichtheimia ornata</name>
    <dbReference type="NCBI Taxonomy" id="688661"/>
    <lineage>
        <taxon>Eukaryota</taxon>
        <taxon>Fungi</taxon>
        <taxon>Fungi incertae sedis</taxon>
        <taxon>Mucoromycota</taxon>
        <taxon>Mucoromycotina</taxon>
        <taxon>Mucoromycetes</taxon>
        <taxon>Mucorales</taxon>
        <taxon>Lichtheimiaceae</taxon>
        <taxon>Lichtheimia</taxon>
    </lineage>
</organism>
<feature type="signal peptide" evidence="1">
    <location>
        <begin position="1"/>
        <end position="21"/>
    </location>
</feature>
<dbReference type="Pfam" id="PF26146">
    <property type="entry name" value="PI-PLC_X"/>
    <property type="match status" value="1"/>
</dbReference>
<dbReference type="GO" id="GO:0006629">
    <property type="term" value="P:lipid metabolic process"/>
    <property type="evidence" value="ECO:0007669"/>
    <property type="project" value="InterPro"/>
</dbReference>
<name>A0AAD7V3F8_9FUNG</name>
<dbReference type="EMBL" id="JARTCD010000026">
    <property type="protein sequence ID" value="KAJ8658124.1"/>
    <property type="molecule type" value="Genomic_DNA"/>
</dbReference>
<protein>
    <recommendedName>
        <fullName evidence="4">PLC-like phosphodiesterase</fullName>
    </recommendedName>
</protein>
<keyword evidence="1" id="KW-0732">Signal</keyword>
<feature type="chain" id="PRO_5042108933" description="PLC-like phosphodiesterase" evidence="1">
    <location>
        <begin position="22"/>
        <end position="352"/>
    </location>
</feature>
<sequence length="352" mass="39133">MVNYWKFTSALLAATLSVVSGQQLCNGYSEFCNKSYDELTYVLTHNSYAFMANPAANQQCSIQAQLADGVRALKLSAVKAPDGSDKMNLCHTSCTILNAGAAVDTLRNITAWLKDNPNEVISIFWNFPNNDFFAPDFEEPYKQSGLIEYSHVQNVNNMTWPTLGEMIASNKRVVSYMDMNADQTNYPWMHAEFSYMFETPYENNNASSFSCVIDRPDDPTDPASMMYGMNHFLYGNLPWGEVTIQIPQSGSADTTNSEDSLMKQASQCRQTFGRQPNFLIVDFYNKGQTLQIAAELNNVTYDTSKELQCDKESAKTSSNTGDTSDVASSFQSLSPLLSFLLFSLASIVLVSA</sequence>
<dbReference type="PANTHER" id="PTHR13593:SF140">
    <property type="entry name" value="PLC-LIKE PHOSPHODIESTERASE"/>
    <property type="match status" value="1"/>
</dbReference>
<dbReference type="Proteomes" id="UP001234581">
    <property type="component" value="Unassembled WGS sequence"/>
</dbReference>
<evidence type="ECO:0000313" key="2">
    <source>
        <dbReference type="EMBL" id="KAJ8658124.1"/>
    </source>
</evidence>